<dbReference type="PANTHER" id="PTHR38479:SF2">
    <property type="entry name" value="WINGED HELIX DNA-BINDING DOMAIN-CONTAINING PROTEIN"/>
    <property type="match status" value="1"/>
</dbReference>
<keyword evidence="2" id="KW-1185">Reference proteome</keyword>
<dbReference type="KEGG" id="aaq:AOC05_13040"/>
<evidence type="ECO:0000313" key="2">
    <source>
        <dbReference type="Proteomes" id="UP000062833"/>
    </source>
</evidence>
<organism evidence="1 2">
    <name type="scientific">Arthrobacter alpinus</name>
    <dbReference type="NCBI Taxonomy" id="656366"/>
    <lineage>
        <taxon>Bacteria</taxon>
        <taxon>Bacillati</taxon>
        <taxon>Actinomycetota</taxon>
        <taxon>Actinomycetes</taxon>
        <taxon>Micrococcales</taxon>
        <taxon>Micrococcaceae</taxon>
        <taxon>Arthrobacter</taxon>
    </lineage>
</organism>
<dbReference type="InterPro" id="IPR009351">
    <property type="entry name" value="AlkZ-like"/>
</dbReference>
<evidence type="ECO:0008006" key="3">
    <source>
        <dbReference type="Google" id="ProtNLM"/>
    </source>
</evidence>
<dbReference type="EMBL" id="CP012677">
    <property type="protein sequence ID" value="ALE93019.1"/>
    <property type="molecule type" value="Genomic_DNA"/>
</dbReference>
<dbReference type="Proteomes" id="UP000062833">
    <property type="component" value="Chromosome"/>
</dbReference>
<dbReference type="AlphaFoldDB" id="A0A0M3UGN1"/>
<gene>
    <name evidence="1" type="ORF">AOC05_13040</name>
</gene>
<dbReference type="PATRIC" id="fig|656366.3.peg.2816"/>
<name>A0A0M3UGN1_9MICC</name>
<accession>A0A0M3UGN1</accession>
<protein>
    <recommendedName>
        <fullName evidence="3">Winged helix DNA-binding domain-containing protein</fullName>
    </recommendedName>
</protein>
<dbReference type="PANTHER" id="PTHR38479">
    <property type="entry name" value="LMO0824 PROTEIN"/>
    <property type="match status" value="1"/>
</dbReference>
<sequence length="388" mass="41819">MTPGVTPSTIARLRLAAQWIRPALLKASTIPTPGPVDVVRSLTALQGQDFPGALWAIGLRSPGRTRTDVTAAFNRGELVRSCPLRGTLHVTVAEDLGWILSLTAGRMLQGQATRHRQLGITTSDLEHVRGLALTLLEQSGGKSTRETLLAAFEQAGQGTKAQRGYHFLFLLCLKQTLVQGPVNPDGNGNTQFYVSSQDWIKNPRTLERDEALAELALRYFRSHGPATIKDFQWWSKLTIKDINAGLAQARAGLETIECNGSSYFMAPETAELLGGASGKSVQRRAVPPGARSVLLLPGFDEYLLGYTDRSAALAPEHAHLTVPGNNGMFKATVVVGGRVAGTWRKAQGAAEKQSQLSGVVLPELFGVLSPAQSKALENSAQAYKRYLT</sequence>
<dbReference type="OrthoDB" id="9148135at2"/>
<evidence type="ECO:0000313" key="1">
    <source>
        <dbReference type="EMBL" id="ALE93019.1"/>
    </source>
</evidence>
<dbReference type="RefSeq" id="WP_062007601.1">
    <property type="nucleotide sequence ID" value="NZ_CP012677.1"/>
</dbReference>
<reference evidence="2" key="1">
    <citation type="submission" date="2015-09" db="EMBL/GenBank/DDBJ databases">
        <title>Complete genome of Arthrobacter alpinus strain R3.8.</title>
        <authorList>
            <person name="See-Too W.S."/>
            <person name="Chan K.G."/>
        </authorList>
    </citation>
    <scope>NUCLEOTIDE SEQUENCE [LARGE SCALE GENOMIC DNA]</scope>
    <source>
        <strain evidence="2">R3.8</strain>
    </source>
</reference>
<proteinExistence type="predicted"/>
<dbReference type="Pfam" id="PF06224">
    <property type="entry name" value="AlkZ-like"/>
    <property type="match status" value="1"/>
</dbReference>